<evidence type="ECO:0000313" key="1">
    <source>
        <dbReference type="EMBL" id="GGE17710.1"/>
    </source>
</evidence>
<dbReference type="Proteomes" id="UP000625210">
    <property type="component" value="Unassembled WGS sequence"/>
</dbReference>
<sequence>MKIDMKKDGTVIVPEEDIKRLKILLKEARQVGAFAADSVLALAAMALNKGIGELESEVNRKKLAAKYEEITSE</sequence>
<dbReference type="RefSeq" id="WP_188647686.1">
    <property type="nucleotide sequence ID" value="NZ_BMHQ01000006.1"/>
</dbReference>
<name>A0A8J2VCW6_9BACL</name>
<reference evidence="1" key="2">
    <citation type="submission" date="2020-09" db="EMBL/GenBank/DDBJ databases">
        <authorList>
            <person name="Sun Q."/>
            <person name="Zhou Y."/>
        </authorList>
    </citation>
    <scope>NUCLEOTIDE SEQUENCE</scope>
    <source>
        <strain evidence="1">CGMCC 1.15179</strain>
    </source>
</reference>
<organism evidence="1 2">
    <name type="scientific">Marinithermofilum abyssi</name>
    <dbReference type="NCBI Taxonomy" id="1571185"/>
    <lineage>
        <taxon>Bacteria</taxon>
        <taxon>Bacillati</taxon>
        <taxon>Bacillota</taxon>
        <taxon>Bacilli</taxon>
        <taxon>Bacillales</taxon>
        <taxon>Thermoactinomycetaceae</taxon>
        <taxon>Marinithermofilum</taxon>
    </lineage>
</organism>
<evidence type="ECO:0000313" key="2">
    <source>
        <dbReference type="Proteomes" id="UP000625210"/>
    </source>
</evidence>
<proteinExistence type="predicted"/>
<dbReference type="AlphaFoldDB" id="A0A8J2VCW6"/>
<gene>
    <name evidence="1" type="ORF">GCM10011571_19320</name>
</gene>
<dbReference type="EMBL" id="BMHQ01000006">
    <property type="protein sequence ID" value="GGE17710.1"/>
    <property type="molecule type" value="Genomic_DNA"/>
</dbReference>
<reference evidence="1" key="1">
    <citation type="journal article" date="2014" name="Int. J. Syst. Evol. Microbiol.">
        <title>Complete genome sequence of Corynebacterium casei LMG S-19264T (=DSM 44701T), isolated from a smear-ripened cheese.</title>
        <authorList>
            <consortium name="US DOE Joint Genome Institute (JGI-PGF)"/>
            <person name="Walter F."/>
            <person name="Albersmeier A."/>
            <person name="Kalinowski J."/>
            <person name="Ruckert C."/>
        </authorList>
    </citation>
    <scope>NUCLEOTIDE SEQUENCE</scope>
    <source>
        <strain evidence="1">CGMCC 1.15179</strain>
    </source>
</reference>
<keyword evidence="2" id="KW-1185">Reference proteome</keyword>
<protein>
    <submittedName>
        <fullName evidence="1">Uncharacterized protein</fullName>
    </submittedName>
</protein>
<comment type="caution">
    <text evidence="1">The sequence shown here is derived from an EMBL/GenBank/DDBJ whole genome shotgun (WGS) entry which is preliminary data.</text>
</comment>
<accession>A0A8J2VCW6</accession>